<organism evidence="10">
    <name type="scientific">Spodoptera frugiperda</name>
    <name type="common">Fall armyworm</name>
    <dbReference type="NCBI Taxonomy" id="7108"/>
    <lineage>
        <taxon>Eukaryota</taxon>
        <taxon>Metazoa</taxon>
        <taxon>Ecdysozoa</taxon>
        <taxon>Arthropoda</taxon>
        <taxon>Hexapoda</taxon>
        <taxon>Insecta</taxon>
        <taxon>Pterygota</taxon>
        <taxon>Neoptera</taxon>
        <taxon>Endopterygota</taxon>
        <taxon>Lepidoptera</taxon>
        <taxon>Glossata</taxon>
        <taxon>Ditrysia</taxon>
        <taxon>Noctuoidea</taxon>
        <taxon>Noctuidae</taxon>
        <taxon>Amphipyrinae</taxon>
        <taxon>Spodoptera</taxon>
    </lineage>
</organism>
<evidence type="ECO:0000256" key="6">
    <source>
        <dbReference type="ARBA" id="ARBA00034875"/>
    </source>
</evidence>
<gene>
    <name evidence="10" type="ORF">SFRICE_004838</name>
</gene>
<comment type="subcellular location">
    <subcellularLocation>
        <location evidence="4">Rough endoplasmic reticulum membrane</location>
        <topology evidence="4">Single-pass type I membrane protein</topology>
    </subcellularLocation>
</comment>
<sequence>MRWVLLSVFVLLCSTFVAQAFEDQALEDDDFAEFEQFEAEDDELIADFAEDKELPPSKPVKSASQEQFEANVETEDEILVEDEDNEFEHFQDPEEFEGFQDNTPRSSEQPKITISKVPIMIRPRWDAYWLEGILCCLLAAYALAYAVGRAKNTSIATNFLKLHKPLLDDNFTLVGETGSDVVTASSDRGWRREAEHCFTMWCSGRLCCEGMLLTLKLIKRQDLVHVLLGVVRPTPDTLLVRVELGKDDSDPFVLCVAQKKIATRLAKEMQDLSVFCPERRAGDKHGLPSALCVLSEAAEATAGVLDARVCAALHHYHQHVQYIHISDRYSGPKQMEEAAVTKPPDTEKVMLISFALGPDGGGDEVRPLLQLVFHLMDKIKRLRLSKEALAKCEKRRQKVAEAWLRGAHAARQEQAAARREEKRKLEKERILAVRGRPRETASLGAKRAETPTEAENAENETIKTHGTVERAWETGGELPGARYRWARYRGLLPGGTLPVGALPGAATGGRAFGDAVLTGWVSSLQTCIICASLP</sequence>
<feature type="signal peptide" evidence="9">
    <location>
        <begin position="1"/>
        <end position="20"/>
    </location>
</feature>
<feature type="chain" id="PRO_5013702133" description="PAT complex subunit CCDC47" evidence="9">
    <location>
        <begin position="21"/>
        <end position="534"/>
    </location>
</feature>
<dbReference type="PANTHER" id="PTHR12883:SF0">
    <property type="entry name" value="PAT COMPLEX SUBUNIT CCDC47"/>
    <property type="match status" value="1"/>
</dbReference>
<dbReference type="OrthoDB" id="10039147at2759"/>
<dbReference type="GO" id="GO:0032469">
    <property type="term" value="P:endoplasmic reticulum calcium ion homeostasis"/>
    <property type="evidence" value="ECO:0007669"/>
    <property type="project" value="InterPro"/>
</dbReference>
<dbReference type="GO" id="GO:0005509">
    <property type="term" value="F:calcium ion binding"/>
    <property type="evidence" value="ECO:0007669"/>
    <property type="project" value="InterPro"/>
</dbReference>
<accession>A0A2H1W0Q5</accession>
<evidence type="ECO:0000256" key="9">
    <source>
        <dbReference type="SAM" id="SignalP"/>
    </source>
</evidence>
<evidence type="ECO:0000256" key="5">
    <source>
        <dbReference type="ARBA" id="ARBA00034746"/>
    </source>
</evidence>
<evidence type="ECO:0000313" key="10">
    <source>
        <dbReference type="EMBL" id="SOQ46671.1"/>
    </source>
</evidence>
<evidence type="ECO:0000256" key="4">
    <source>
        <dbReference type="ARBA" id="ARBA00034697"/>
    </source>
</evidence>
<evidence type="ECO:0000256" key="2">
    <source>
        <dbReference type="ARBA" id="ARBA00022989"/>
    </source>
</evidence>
<protein>
    <recommendedName>
        <fullName evidence="6">PAT complex subunit CCDC47</fullName>
    </recommendedName>
    <alternativeName>
        <fullName evidence="7">Coiled-coil domain-containing protein 47</fullName>
    </alternativeName>
</protein>
<feature type="region of interest" description="Disordered" evidence="8">
    <location>
        <begin position="439"/>
        <end position="458"/>
    </location>
</feature>
<dbReference type="PANTHER" id="PTHR12883">
    <property type="entry name" value="ADIPOCYTE-SPECIFIC PROTEIN 4-RELATED"/>
    <property type="match status" value="1"/>
</dbReference>
<dbReference type="Pfam" id="PF07946">
    <property type="entry name" value="CCDC47"/>
    <property type="match status" value="1"/>
</dbReference>
<keyword evidence="1" id="KW-0812">Transmembrane</keyword>
<keyword evidence="9" id="KW-0732">Signal</keyword>
<evidence type="ECO:0000256" key="1">
    <source>
        <dbReference type="ARBA" id="ARBA00022692"/>
    </source>
</evidence>
<dbReference type="AlphaFoldDB" id="A0A2H1W0Q5"/>
<dbReference type="GO" id="GO:0030867">
    <property type="term" value="C:rough endoplasmic reticulum membrane"/>
    <property type="evidence" value="ECO:0007669"/>
    <property type="project" value="UniProtKB-SubCell"/>
</dbReference>
<keyword evidence="3" id="KW-0472">Membrane</keyword>
<evidence type="ECO:0000256" key="8">
    <source>
        <dbReference type="SAM" id="MobiDB-lite"/>
    </source>
</evidence>
<keyword evidence="2" id="KW-1133">Transmembrane helix</keyword>
<proteinExistence type="inferred from homology"/>
<reference evidence="10" key="1">
    <citation type="submission" date="2016-07" db="EMBL/GenBank/DDBJ databases">
        <authorList>
            <person name="Bretaudeau A."/>
        </authorList>
    </citation>
    <scope>NUCLEOTIDE SEQUENCE</scope>
    <source>
        <strain evidence="10">Rice</strain>
        <tissue evidence="10">Whole body</tissue>
    </source>
</reference>
<comment type="similarity">
    <text evidence="5">Belongs to the CCDC47 family.</text>
</comment>
<evidence type="ECO:0000256" key="3">
    <source>
        <dbReference type="ARBA" id="ARBA00023136"/>
    </source>
</evidence>
<dbReference type="EMBL" id="ODYU01005629">
    <property type="protein sequence ID" value="SOQ46671.1"/>
    <property type="molecule type" value="Genomic_DNA"/>
</dbReference>
<evidence type="ECO:0000256" key="7">
    <source>
        <dbReference type="ARBA" id="ARBA00034902"/>
    </source>
</evidence>
<dbReference type="InterPro" id="IPR012879">
    <property type="entry name" value="CCDC47"/>
</dbReference>
<name>A0A2H1W0Q5_SPOFR</name>